<gene>
    <name evidence="8" type="ORF">C7B65_02900</name>
</gene>
<dbReference type="STRING" id="1920490.GCA_001895925_01559"/>
<evidence type="ECO:0000256" key="3">
    <source>
        <dbReference type="ARBA" id="ARBA00022991"/>
    </source>
</evidence>
<dbReference type="Gene3D" id="1.10.579.10">
    <property type="entry name" value="DNA Cyclobutane Dipyrimidine Photolyase, subunit A, domain 3"/>
    <property type="match status" value="1"/>
</dbReference>
<evidence type="ECO:0000313" key="8">
    <source>
        <dbReference type="EMBL" id="PSB21548.1"/>
    </source>
</evidence>
<dbReference type="OrthoDB" id="9772484at2"/>
<dbReference type="InterPro" id="IPR002081">
    <property type="entry name" value="Cryptochrome/DNA_photolyase_1"/>
</dbReference>
<dbReference type="Gene3D" id="3.40.50.620">
    <property type="entry name" value="HUPs"/>
    <property type="match status" value="1"/>
</dbReference>
<dbReference type="InterPro" id="IPR036155">
    <property type="entry name" value="Crypto/Photolyase_N_sf"/>
</dbReference>
<dbReference type="InterPro" id="IPR036134">
    <property type="entry name" value="Crypto/Photolyase_FAD-like_sf"/>
</dbReference>
<reference evidence="8 9" key="1">
    <citation type="submission" date="2018-02" db="EMBL/GenBank/DDBJ databases">
        <authorList>
            <person name="Cohen D.B."/>
            <person name="Kent A.D."/>
        </authorList>
    </citation>
    <scope>NUCLEOTIDE SEQUENCE [LARGE SCALE GENOMIC DNA]</scope>
    <source>
        <strain evidence="8 9">ULC007</strain>
    </source>
</reference>
<protein>
    <submittedName>
        <fullName evidence="8">Deoxyribodipyrimidine photolyase</fullName>
    </submittedName>
</protein>
<organism evidence="8 9">
    <name type="scientific">Phormidesmis priestleyi ULC007</name>
    <dbReference type="NCBI Taxonomy" id="1920490"/>
    <lineage>
        <taxon>Bacteria</taxon>
        <taxon>Bacillati</taxon>
        <taxon>Cyanobacteriota</taxon>
        <taxon>Cyanophyceae</taxon>
        <taxon>Leptolyngbyales</taxon>
        <taxon>Leptolyngbyaceae</taxon>
        <taxon>Phormidesmis</taxon>
    </lineage>
</organism>
<dbReference type="InterPro" id="IPR018394">
    <property type="entry name" value="DNA_photolyase_1_CS_C"/>
</dbReference>
<dbReference type="GO" id="GO:0071949">
    <property type="term" value="F:FAD binding"/>
    <property type="evidence" value="ECO:0007669"/>
    <property type="project" value="TreeGrafter"/>
</dbReference>
<keyword evidence="1 4" id="KW-0285">Flavoprotein</keyword>
<dbReference type="Pfam" id="PF03441">
    <property type="entry name" value="FAD_binding_7"/>
    <property type="match status" value="1"/>
</dbReference>
<dbReference type="PROSITE" id="PS51645">
    <property type="entry name" value="PHR_CRY_ALPHA_BETA"/>
    <property type="match status" value="1"/>
</dbReference>
<keyword evidence="3 5" id="KW-0157">Chromophore</keyword>
<dbReference type="PROSITE" id="PS00394">
    <property type="entry name" value="DNA_PHOTOLYASES_1_1"/>
    <property type="match status" value="1"/>
</dbReference>
<evidence type="ECO:0000256" key="6">
    <source>
        <dbReference type="SAM" id="MobiDB-lite"/>
    </source>
</evidence>
<dbReference type="GO" id="GO:0003904">
    <property type="term" value="F:deoxyribodipyrimidine photo-lyase activity"/>
    <property type="evidence" value="ECO:0007669"/>
    <property type="project" value="TreeGrafter"/>
</dbReference>
<evidence type="ECO:0000256" key="1">
    <source>
        <dbReference type="ARBA" id="ARBA00022630"/>
    </source>
</evidence>
<comment type="caution">
    <text evidence="8">The sequence shown here is derived from an EMBL/GenBank/DDBJ whole genome shotgun (WGS) entry which is preliminary data.</text>
</comment>
<dbReference type="GO" id="GO:0003677">
    <property type="term" value="F:DNA binding"/>
    <property type="evidence" value="ECO:0007669"/>
    <property type="project" value="TreeGrafter"/>
</dbReference>
<dbReference type="Pfam" id="PF00875">
    <property type="entry name" value="DNA_photolyase"/>
    <property type="match status" value="1"/>
</dbReference>
<evidence type="ECO:0000256" key="4">
    <source>
        <dbReference type="PIRSR" id="PIRSR602081-1"/>
    </source>
</evidence>
<comment type="similarity">
    <text evidence="5">Belongs to the DNA photolyase family.</text>
</comment>
<feature type="binding site" evidence="4">
    <location>
        <begin position="380"/>
        <end position="382"/>
    </location>
    <ligand>
        <name>FAD</name>
        <dbReference type="ChEBI" id="CHEBI:57692"/>
    </ligand>
</feature>
<dbReference type="InterPro" id="IPR014729">
    <property type="entry name" value="Rossmann-like_a/b/a_fold"/>
</dbReference>
<dbReference type="InterPro" id="IPR005101">
    <property type="entry name" value="Cryptochr/Photolyase_FAD-bd"/>
</dbReference>
<reference evidence="8 9" key="2">
    <citation type="submission" date="2018-03" db="EMBL/GenBank/DDBJ databases">
        <title>The ancient ancestry and fast evolution of plastids.</title>
        <authorList>
            <person name="Moore K.R."/>
            <person name="Magnabosco C."/>
            <person name="Momper L."/>
            <person name="Gold D.A."/>
            <person name="Bosak T."/>
            <person name="Fournier G.P."/>
        </authorList>
    </citation>
    <scope>NUCLEOTIDE SEQUENCE [LARGE SCALE GENOMIC DNA]</scope>
    <source>
        <strain evidence="8 9">ULC007</strain>
    </source>
</reference>
<dbReference type="SUPFAM" id="SSF48173">
    <property type="entry name" value="Cryptochrome/photolyase FAD-binding domain"/>
    <property type="match status" value="1"/>
</dbReference>
<dbReference type="Gene3D" id="1.25.40.80">
    <property type="match status" value="1"/>
</dbReference>
<comment type="cofactor">
    <cofactor evidence="4">
        <name>FAD</name>
        <dbReference type="ChEBI" id="CHEBI:57692"/>
    </cofactor>
    <text evidence="4">Binds 1 FAD per subunit.</text>
</comment>
<dbReference type="GO" id="GO:0009416">
    <property type="term" value="P:response to light stimulus"/>
    <property type="evidence" value="ECO:0007669"/>
    <property type="project" value="TreeGrafter"/>
</dbReference>
<sequence>MSDLILFLHRRDLRTADNVGLSIARQRSPKVVGVFCLDPNLLQRDDIAPARVTYMIGSLRSLQQRYAEAGSQLLILNADPRVAVPNLAKTLNAKAVFWNWDVEPYSQERDRAMISALNQAGIEVKTSWDQLLHSPEEIKSGSGSPYTVYSPFWRNWVSKPKAEPMPNFVGAEGLTEAEAETAKSAGAIALPTAKDLGFVWDNALMLEPGEQAAQARLAEFCDAAINAYQEQRNFPANPGTSRLSAALKFGVIGVRSVWAATVTALEQSRSDETQASIQTWRQELAWREFYQHVMYFFPELAEGAYRKVLKTFPWENNEEYFQAWCEGRTGYPIVDAAMRQMNETAWMHNRCRMIVASFLTKDLLVDFRLGEKYFMQKLYDGDLSANNGGWQWSASSGMDPKPLRIFNPASQAKKFDADADYIREWLPELRGVDTKDLITGEISQSDRDRCGYPAAIVDHNQQQRKFKEQYQQQRTITGKEPEVD</sequence>
<feature type="region of interest" description="Disordered" evidence="6">
    <location>
        <begin position="461"/>
        <end position="484"/>
    </location>
</feature>
<evidence type="ECO:0000256" key="2">
    <source>
        <dbReference type="ARBA" id="ARBA00022827"/>
    </source>
</evidence>
<feature type="binding site" evidence="4">
    <location>
        <begin position="283"/>
        <end position="290"/>
    </location>
    <ligand>
        <name>FAD</name>
        <dbReference type="ChEBI" id="CHEBI:57692"/>
    </ligand>
</feature>
<dbReference type="InterPro" id="IPR006050">
    <property type="entry name" value="DNA_photolyase_N"/>
</dbReference>
<dbReference type="PRINTS" id="PR00147">
    <property type="entry name" value="DNAPHOTLYASE"/>
</dbReference>
<keyword evidence="8" id="KW-0456">Lyase</keyword>
<dbReference type="Proteomes" id="UP000238634">
    <property type="component" value="Unassembled WGS sequence"/>
</dbReference>
<dbReference type="PANTHER" id="PTHR11455:SF9">
    <property type="entry name" value="CRYPTOCHROME CIRCADIAN CLOCK 5 ISOFORM X1"/>
    <property type="match status" value="1"/>
</dbReference>
<evidence type="ECO:0000313" key="9">
    <source>
        <dbReference type="Proteomes" id="UP000238634"/>
    </source>
</evidence>
<name>A0A2T1DM15_9CYAN</name>
<dbReference type="GO" id="GO:0006950">
    <property type="term" value="P:response to stress"/>
    <property type="evidence" value="ECO:0007669"/>
    <property type="project" value="UniProtKB-ARBA"/>
</dbReference>
<keyword evidence="2 4" id="KW-0274">FAD</keyword>
<proteinExistence type="inferred from homology"/>
<accession>A0A2T1DM15</accession>
<feature type="binding site" evidence="4">
    <location>
        <position position="228"/>
    </location>
    <ligand>
        <name>FAD</name>
        <dbReference type="ChEBI" id="CHEBI:57692"/>
    </ligand>
</feature>
<dbReference type="RefSeq" id="WP_073069400.1">
    <property type="nucleotide sequence ID" value="NZ_MPPI01000002.1"/>
</dbReference>
<dbReference type="SUPFAM" id="SSF52425">
    <property type="entry name" value="Cryptochrome/photolyase, N-terminal domain"/>
    <property type="match status" value="1"/>
</dbReference>
<feature type="binding site" evidence="4">
    <location>
        <position position="280"/>
    </location>
    <ligand>
        <name>FAD</name>
        <dbReference type="ChEBI" id="CHEBI:57692"/>
    </ligand>
</feature>
<dbReference type="EMBL" id="PVWG01000002">
    <property type="protein sequence ID" value="PSB21548.1"/>
    <property type="molecule type" value="Genomic_DNA"/>
</dbReference>
<dbReference type="AlphaFoldDB" id="A0A2T1DM15"/>
<dbReference type="GO" id="GO:0006139">
    <property type="term" value="P:nucleobase-containing compound metabolic process"/>
    <property type="evidence" value="ECO:0007669"/>
    <property type="project" value="UniProtKB-ARBA"/>
</dbReference>
<keyword evidence="9" id="KW-1185">Reference proteome</keyword>
<feature type="binding site" evidence="4">
    <location>
        <begin position="240"/>
        <end position="244"/>
    </location>
    <ligand>
        <name>FAD</name>
        <dbReference type="ChEBI" id="CHEBI:57692"/>
    </ligand>
</feature>
<feature type="domain" description="Photolyase/cryptochrome alpha/beta" evidence="7">
    <location>
        <begin position="3"/>
        <end position="132"/>
    </location>
</feature>
<evidence type="ECO:0000259" key="7">
    <source>
        <dbReference type="PROSITE" id="PS51645"/>
    </source>
</evidence>
<evidence type="ECO:0000256" key="5">
    <source>
        <dbReference type="RuleBase" id="RU004182"/>
    </source>
</evidence>
<dbReference type="PANTHER" id="PTHR11455">
    <property type="entry name" value="CRYPTOCHROME"/>
    <property type="match status" value="1"/>
</dbReference>